<evidence type="ECO:0000256" key="17">
    <source>
        <dbReference type="ARBA" id="ARBA00046341"/>
    </source>
</evidence>
<dbReference type="SUPFAM" id="SSF46785">
    <property type="entry name" value="Winged helix' DNA-binding domain"/>
    <property type="match status" value="1"/>
</dbReference>
<comment type="function">
    <text evidence="19">Ubiquitin ligase protein which is a component of the N-end rule pathway. Recognizes and binds to proteins bearing specific N-terminal residues that are destabilizing according to the N-end rule, leading to their ubiquitination and subsequent degradation.</text>
</comment>
<comment type="pathway">
    <text evidence="4 19">Protein modification; protein ubiquitination.</text>
</comment>
<dbReference type="GO" id="GO:0005737">
    <property type="term" value="C:cytoplasm"/>
    <property type="evidence" value="ECO:0007669"/>
    <property type="project" value="TreeGrafter"/>
</dbReference>
<keyword evidence="15" id="KW-0175">Coiled coil</keyword>
<dbReference type="GO" id="GO:0005634">
    <property type="term" value="C:nucleus"/>
    <property type="evidence" value="ECO:0007669"/>
    <property type="project" value="UniProtKB-SubCell"/>
</dbReference>
<evidence type="ECO:0000256" key="14">
    <source>
        <dbReference type="ARBA" id="ARBA00022990"/>
    </source>
</evidence>
<dbReference type="CDD" id="cd19679">
    <property type="entry name" value="UBR-box_UBR2"/>
    <property type="match status" value="1"/>
</dbReference>
<keyword evidence="9 19" id="KW-0479">Metal-binding</keyword>
<dbReference type="PROSITE" id="PS51257">
    <property type="entry name" value="PROKAR_LIPOPROTEIN"/>
    <property type="match status" value="1"/>
</dbReference>
<keyword evidence="5" id="KW-0158">Chromosome</keyword>
<dbReference type="InterPro" id="IPR042065">
    <property type="entry name" value="E3_ELL-like"/>
</dbReference>
<organism evidence="22 23">
    <name type="scientific">Accipiter nisus</name>
    <name type="common">Eurasian sparrowhawk</name>
    <dbReference type="NCBI Taxonomy" id="211598"/>
    <lineage>
        <taxon>Eukaryota</taxon>
        <taxon>Metazoa</taxon>
        <taxon>Chordata</taxon>
        <taxon>Craniata</taxon>
        <taxon>Vertebrata</taxon>
        <taxon>Euteleostomi</taxon>
        <taxon>Archelosauria</taxon>
        <taxon>Archosauria</taxon>
        <taxon>Dinosauria</taxon>
        <taxon>Saurischia</taxon>
        <taxon>Theropoda</taxon>
        <taxon>Coelurosauria</taxon>
        <taxon>Aves</taxon>
        <taxon>Neognathae</taxon>
        <taxon>Neoaves</taxon>
        <taxon>Telluraves</taxon>
        <taxon>Accipitrimorphae</taxon>
        <taxon>Accipitriformes</taxon>
        <taxon>Accipitridae</taxon>
        <taxon>Accipitrinae</taxon>
        <taxon>Accipiter</taxon>
    </lineage>
</organism>
<evidence type="ECO:0000256" key="4">
    <source>
        <dbReference type="ARBA" id="ARBA00004906"/>
    </source>
</evidence>
<dbReference type="GO" id="GO:0008270">
    <property type="term" value="F:zinc ion binding"/>
    <property type="evidence" value="ECO:0007669"/>
    <property type="project" value="UniProtKB-UniRule"/>
</dbReference>
<comment type="catalytic activity">
    <reaction evidence="1 19">
        <text>S-ubiquitinyl-[E2 ubiquitin-conjugating enzyme]-L-cysteine + [acceptor protein]-L-lysine = [E2 ubiquitin-conjugating enzyme]-L-cysteine + N(6)-ubiquitinyl-[acceptor protein]-L-lysine.</text>
        <dbReference type="EC" id="2.3.2.27"/>
    </reaction>
</comment>
<dbReference type="Ensembl" id="ENSANIT00000017884.1">
    <property type="protein sequence ID" value="ENSANIP00000017296.1"/>
    <property type="gene ID" value="ENSANIG00000010164.1"/>
</dbReference>
<name>A0A8B9N5V4_9AVES</name>
<keyword evidence="16" id="KW-0539">Nucleus</keyword>
<dbReference type="Proteomes" id="UP000694541">
    <property type="component" value="Unplaced"/>
</dbReference>
<keyword evidence="14" id="KW-0007">Acetylation</keyword>
<dbReference type="FunFam" id="3.30.1390.10:FF:000003">
    <property type="entry name" value="E3 ubiquitin-protein ligase UBR2 isoform X1"/>
    <property type="match status" value="1"/>
</dbReference>
<evidence type="ECO:0000256" key="20">
    <source>
        <dbReference type="SAM" id="SignalP"/>
    </source>
</evidence>
<evidence type="ECO:0000313" key="23">
    <source>
        <dbReference type="Proteomes" id="UP000694541"/>
    </source>
</evidence>
<proteinExistence type="inferred from homology"/>
<protein>
    <recommendedName>
        <fullName evidence="19">E3 ubiquitin-protein ligase</fullName>
        <ecNumber evidence="19">2.3.2.27</ecNumber>
    </recommendedName>
</protein>
<accession>A0A8B9N5V4</accession>
<dbReference type="SUPFAM" id="SSF54736">
    <property type="entry name" value="ClpS-like"/>
    <property type="match status" value="1"/>
</dbReference>
<dbReference type="EC" id="2.3.2.27" evidence="19"/>
<dbReference type="Pfam" id="PF22960">
    <property type="entry name" value="WHD_UBR1"/>
    <property type="match status" value="1"/>
</dbReference>
<keyword evidence="12 19" id="KW-0862">Zinc</keyword>
<evidence type="ECO:0000256" key="13">
    <source>
        <dbReference type="ARBA" id="ARBA00022843"/>
    </source>
</evidence>
<dbReference type="Pfam" id="PF18995">
    <property type="entry name" value="PRT6_C"/>
    <property type="match status" value="1"/>
</dbReference>
<dbReference type="InterPro" id="IPR044046">
    <property type="entry name" value="E3_ligase_UBR-like_C"/>
</dbReference>
<evidence type="ECO:0000256" key="5">
    <source>
        <dbReference type="ARBA" id="ARBA00022454"/>
    </source>
</evidence>
<dbReference type="InterPro" id="IPR047508">
    <property type="entry name" value="UBR-box_UBR2"/>
</dbReference>
<dbReference type="Pfam" id="PF02207">
    <property type="entry name" value="zf-UBR"/>
    <property type="match status" value="1"/>
</dbReference>
<dbReference type="UniPathway" id="UPA00143"/>
<evidence type="ECO:0000256" key="10">
    <source>
        <dbReference type="ARBA" id="ARBA00022771"/>
    </source>
</evidence>
<keyword evidence="23" id="KW-1185">Reference proteome</keyword>
<reference evidence="22" key="1">
    <citation type="submission" date="2025-08" db="UniProtKB">
        <authorList>
            <consortium name="Ensembl"/>
        </authorList>
    </citation>
    <scope>IDENTIFICATION</scope>
</reference>
<keyword evidence="8 19" id="KW-0808">Transferase</keyword>
<feature type="domain" description="UBR-type" evidence="21">
    <location>
        <begin position="107"/>
        <end position="178"/>
    </location>
</feature>
<dbReference type="Gene3D" id="1.10.10.2670">
    <property type="entry name" value="E3 ubiquitin-protein ligase"/>
    <property type="match status" value="1"/>
</dbReference>
<feature type="signal peptide" evidence="20">
    <location>
        <begin position="1"/>
        <end position="23"/>
    </location>
</feature>
<evidence type="ECO:0000256" key="1">
    <source>
        <dbReference type="ARBA" id="ARBA00000900"/>
    </source>
</evidence>
<dbReference type="InterPro" id="IPR039164">
    <property type="entry name" value="UBR1-like"/>
</dbReference>
<keyword evidence="20" id="KW-0732">Signal</keyword>
<keyword evidence="7" id="KW-0597">Phosphoprotein</keyword>
<dbReference type="SMART" id="SM00396">
    <property type="entry name" value="ZnF_UBR1"/>
    <property type="match status" value="1"/>
</dbReference>
<dbReference type="CDD" id="cd16686">
    <property type="entry name" value="RING-H2_UBR2"/>
    <property type="match status" value="1"/>
</dbReference>
<keyword evidence="10 19" id="KW-0863">Zinc-finger</keyword>
<dbReference type="GO" id="GO:0071596">
    <property type="term" value="P:ubiquitin-dependent protein catabolic process via the N-end rule pathway"/>
    <property type="evidence" value="ECO:0007669"/>
    <property type="project" value="UniProtKB-UniRule"/>
</dbReference>
<feature type="zinc finger region" description="UBR-type" evidence="18">
    <location>
        <begin position="107"/>
        <end position="178"/>
    </location>
</feature>
<dbReference type="InterPro" id="IPR003126">
    <property type="entry name" value="Znf_UBR"/>
</dbReference>
<comment type="similarity">
    <text evidence="17 19">Belongs to the E3 ubiquitin-protein ligase UBR1-like family.</text>
</comment>
<evidence type="ECO:0000256" key="12">
    <source>
        <dbReference type="ARBA" id="ARBA00022833"/>
    </source>
</evidence>
<dbReference type="PANTHER" id="PTHR21497:SF28">
    <property type="entry name" value="E3 UBIQUITIN-PROTEIN LIGASE UBR2"/>
    <property type="match status" value="1"/>
</dbReference>
<evidence type="ECO:0000256" key="15">
    <source>
        <dbReference type="ARBA" id="ARBA00023054"/>
    </source>
</evidence>
<evidence type="ECO:0000256" key="18">
    <source>
        <dbReference type="PROSITE-ProRule" id="PRU00508"/>
    </source>
</evidence>
<keyword evidence="6" id="KW-1017">Isopeptide bond</keyword>
<dbReference type="PANTHER" id="PTHR21497">
    <property type="entry name" value="UBIQUITIN LIGASE E3 ALPHA-RELATED"/>
    <property type="match status" value="1"/>
</dbReference>
<feature type="chain" id="PRO_5033984069" description="E3 ubiquitin-protein ligase" evidence="20">
    <location>
        <begin position="24"/>
        <end position="1594"/>
    </location>
</feature>
<dbReference type="PROSITE" id="PS51157">
    <property type="entry name" value="ZF_UBR"/>
    <property type="match status" value="1"/>
</dbReference>
<dbReference type="GO" id="GO:0016567">
    <property type="term" value="P:protein ubiquitination"/>
    <property type="evidence" value="ECO:0007669"/>
    <property type="project" value="UniProtKB-UniRule"/>
</dbReference>
<dbReference type="GO" id="GO:0000151">
    <property type="term" value="C:ubiquitin ligase complex"/>
    <property type="evidence" value="ECO:0007669"/>
    <property type="project" value="TreeGrafter"/>
</dbReference>
<evidence type="ECO:0000256" key="8">
    <source>
        <dbReference type="ARBA" id="ARBA00022679"/>
    </source>
</evidence>
<evidence type="ECO:0000313" key="22">
    <source>
        <dbReference type="Ensembl" id="ENSANIP00000017296.1"/>
    </source>
</evidence>
<dbReference type="Gene3D" id="3.30.1390.10">
    <property type="match status" value="1"/>
</dbReference>
<dbReference type="InterPro" id="IPR055194">
    <property type="entry name" value="UBR1-like_WH"/>
</dbReference>
<dbReference type="InterPro" id="IPR036390">
    <property type="entry name" value="WH_DNA-bd_sf"/>
</dbReference>
<dbReference type="InterPro" id="IPR014719">
    <property type="entry name" value="Ribosomal_bL12_C/ClpS-like"/>
</dbReference>
<evidence type="ECO:0000256" key="2">
    <source>
        <dbReference type="ARBA" id="ARBA00004123"/>
    </source>
</evidence>
<evidence type="ECO:0000259" key="21">
    <source>
        <dbReference type="PROSITE" id="PS51157"/>
    </source>
</evidence>
<dbReference type="GO" id="GO:0005694">
    <property type="term" value="C:chromosome"/>
    <property type="evidence" value="ECO:0007669"/>
    <property type="project" value="UniProtKB-SubCell"/>
</dbReference>
<evidence type="ECO:0000256" key="7">
    <source>
        <dbReference type="ARBA" id="ARBA00022553"/>
    </source>
</evidence>
<dbReference type="Pfam" id="PF02617">
    <property type="entry name" value="ClpS"/>
    <property type="match status" value="1"/>
</dbReference>
<keyword evidence="11 19" id="KW-0833">Ubl conjugation pathway</keyword>
<evidence type="ECO:0000256" key="3">
    <source>
        <dbReference type="ARBA" id="ARBA00004286"/>
    </source>
</evidence>
<evidence type="ECO:0000256" key="11">
    <source>
        <dbReference type="ARBA" id="ARBA00022786"/>
    </source>
</evidence>
<dbReference type="FunFam" id="1.10.10.2670:FF:000001">
    <property type="entry name" value="E3 ubiquitin-protein ligase UBR2 isoform X1"/>
    <property type="match status" value="1"/>
</dbReference>
<dbReference type="FunFam" id="2.10.110.30:FF:000001">
    <property type="entry name" value="E3 ubiquitin-protein ligase UBR2 isoform 1"/>
    <property type="match status" value="1"/>
</dbReference>
<comment type="subcellular location">
    <subcellularLocation>
        <location evidence="3">Chromosome</location>
    </subcellularLocation>
    <subcellularLocation>
        <location evidence="2">Nucleus</location>
    </subcellularLocation>
</comment>
<dbReference type="GO" id="GO:0061630">
    <property type="term" value="F:ubiquitin protein ligase activity"/>
    <property type="evidence" value="ECO:0007669"/>
    <property type="project" value="UniProtKB-UniRule"/>
</dbReference>
<sequence>MREGLLPNAVFAILLVLFVFACSLPTPGFCCSSLSPAGSISLPYPKKVYQHLAYYVPKIYCRGPNPAPQREDMLAQHVLLGPMEWYLCGEDPAFGFPKLEQANKPSHLCGRVFKVGEPTYSCRDCAVDPTCVLCMECFLGSIHREHRYRMTTSGGGGFCDCGDTEAWKEGPYCQKHELNTSETPEEEVITIEASCFKTLLTVEKSDTYYCMLFNDEVHTYEQVIYTLQKAVNCTQKEAIGFATTVDRDGRRSVRYGDFQYCDQAKSVIVVSSRNTSRQTKPLKVQVMHSSIVAHQSFGLKLLTWLGSVIGYSDGLRRILCQVGLQEGPDGENSSLVDKLMLYDSKLWKGARNVYHQLFMSSLLMDLKYKKLFAIRFARNYERLQSDFMKDDHDREFSIADLSIQIFTVPSLARMLITEENLMTTIIKTFMDHLRHRDIQGRFQFERYTALQAFKFRRVQSLILDLKYVLISKPTEWSDELRHKFLEGFDAFLELLKCMQGMDPITRQVGQHIEMEPEWEAAFTLQMKLTLVISMIQDWCALDEKVLIEAYKKCLTVLMQCHSGFTDGEQPIVLSMCGHSVETIRYCVSQEKVSIHLPVSRLLAGLHVLLSKTEVSELSPPMLIEHPLRCLVLCAQVHAGMWRRNGFSLVNQIYYYHNVKCRREMFDKDIVMLQTGVSMMDPNHFLMIMLSRFELYQIFSTPDYVLKMLRKMLYFLFTGERFSPGIGQVNATDEIKREIIHQLSIRPMAHSELVKALPEDENRETGMESVIEEVACFKKPGLTGRGLYELKPECARNFNLYFYHFSRAEQSKAEEAQRKLKRQNREDTALPPPALPPFCPLFASLVNILQSDVMLCIMGTILQWAVEHNGYAWSESMLQRVCFLAPNNSPSILAMLETLQNAPHLEVHKDMIRWILKVNLFYITSSRDKDKAERKRKAEIARLRREKIMAQMSEMQRHFINENKELFQQTLEELDTSTSGVHENSPVISDAKLTALGPEQTRVAEHRQVVMCILCQEEQEVKVDSRAMVLAAFIQRSTVLSKNRNKITPDPDKYDPLFMHPDLSCGTHTGSCGHIMHAHCWQRYFDAVQAKEQRRQQRLRVHTSYDVENGEFLCPLCECLSNTVIPLLPPPRVLFNRLDFSGQPNLTQWIKTISQQIKALYLLRDEDCASKSEEMCIFVCENVIIFMEKTEYFGSTTVENPYSESIKEMLTTFGTATYKVGLKVHPNEEDPRVPIMCWGSCAYTIQTIERILADEDKPLFGHLPLGKKGILKWEDSKRKGIYQLSCFLLQVSLVLSFPAIHCQDFSGVSLGTGDLHLFHLVTMAHIVQILLTSSTGKATFFHALKEISSGWHLWRNLKAGIMPFLRCSALFFHYLNGVPAPSEIQVNGTNQFEHLCSYLSLPNNLTCLFQENSDILNTLIESICITVNCIKVQKYFCIFLPSRVNTYNGFYFFLLNKRCPKSGGDKSRAPTLCLVCGTMLCSQSYCCQTELEGEDVGACTAHTYTCGSGVGIFLRVRECQVLFLAGKTKGCFYPPPYLDDYGETDQGLRRGNPLHLCKERFKKIQKLWQQHSITEEIGHAQEANQTLVGIDWQHL</sequence>
<evidence type="ECO:0000256" key="6">
    <source>
        <dbReference type="ARBA" id="ARBA00022499"/>
    </source>
</evidence>
<keyword evidence="13" id="KW-0832">Ubl conjugation</keyword>
<evidence type="ECO:0000256" key="16">
    <source>
        <dbReference type="ARBA" id="ARBA00023242"/>
    </source>
</evidence>
<evidence type="ECO:0000256" key="9">
    <source>
        <dbReference type="ARBA" id="ARBA00022723"/>
    </source>
</evidence>
<dbReference type="Gene3D" id="2.10.110.30">
    <property type="match status" value="1"/>
</dbReference>
<dbReference type="InterPro" id="IPR003769">
    <property type="entry name" value="ClpS_core"/>
</dbReference>
<reference evidence="22" key="2">
    <citation type="submission" date="2025-09" db="UniProtKB">
        <authorList>
            <consortium name="Ensembl"/>
        </authorList>
    </citation>
    <scope>IDENTIFICATION</scope>
</reference>
<evidence type="ECO:0000256" key="19">
    <source>
        <dbReference type="RuleBase" id="RU366018"/>
    </source>
</evidence>